<protein>
    <submittedName>
        <fullName evidence="1">Uncharacterized protein</fullName>
    </submittedName>
</protein>
<evidence type="ECO:0000313" key="1">
    <source>
        <dbReference type="EMBL" id="XDJ68780.1"/>
    </source>
</evidence>
<sequence length="125" mass="13997">MMRPAQTIIRPVDRDGHVIRDDEQIEFLTFGDVGLLCSGRRRSDVPQITIQIAQHTDGLFMWAIDAMVGTGYRGYRVGSKWGKFAPTRQDAIAAACTEIEAQGPDRNVIDWLDSLCAPQQMELFA</sequence>
<dbReference type="AlphaFoldDB" id="A0AB39EPW9"/>
<reference evidence="1" key="1">
    <citation type="submission" date="2024-05" db="EMBL/GenBank/DDBJ databases">
        <authorList>
            <person name="Luo Y.-C."/>
            <person name="Nicholds J."/>
            <person name="Mortimer T."/>
            <person name="Maboni G."/>
        </authorList>
    </citation>
    <scope>NUCLEOTIDE SEQUENCE</scope>
    <source>
        <strain evidence="1">144863</strain>
    </source>
</reference>
<dbReference type="RefSeq" id="WP_368655440.1">
    <property type="nucleotide sequence ID" value="NZ_CP158262.1"/>
</dbReference>
<name>A0AB39EPW9_9BURK</name>
<gene>
    <name evidence="1" type="ORF">ABRY94_11955</name>
</gene>
<proteinExistence type="predicted"/>
<dbReference type="EMBL" id="CP158262">
    <property type="protein sequence ID" value="XDJ68780.1"/>
    <property type="molecule type" value="Genomic_DNA"/>
</dbReference>
<accession>A0AB39EPW9</accession>
<organism evidence="1">
    <name type="scientific">Castellaniella ginsengisoli</name>
    <dbReference type="NCBI Taxonomy" id="546114"/>
    <lineage>
        <taxon>Bacteria</taxon>
        <taxon>Pseudomonadati</taxon>
        <taxon>Pseudomonadota</taxon>
        <taxon>Betaproteobacteria</taxon>
        <taxon>Burkholderiales</taxon>
        <taxon>Alcaligenaceae</taxon>
        <taxon>Castellaniella</taxon>
    </lineage>
</organism>